<organism evidence="1 2">
    <name type="scientific">Rubrimonas cliftonensis</name>
    <dbReference type="NCBI Taxonomy" id="89524"/>
    <lineage>
        <taxon>Bacteria</taxon>
        <taxon>Pseudomonadati</taxon>
        <taxon>Pseudomonadota</taxon>
        <taxon>Alphaproteobacteria</taxon>
        <taxon>Rhodobacterales</taxon>
        <taxon>Paracoccaceae</taxon>
        <taxon>Rubrimonas</taxon>
    </lineage>
</organism>
<reference evidence="1 2" key="1">
    <citation type="submission" date="2016-10" db="EMBL/GenBank/DDBJ databases">
        <authorList>
            <person name="de Groot N.N."/>
        </authorList>
    </citation>
    <scope>NUCLEOTIDE SEQUENCE [LARGE SCALE GENOMIC DNA]</scope>
    <source>
        <strain evidence="1 2">DSM 15345</strain>
    </source>
</reference>
<dbReference type="Proteomes" id="UP000198703">
    <property type="component" value="Unassembled WGS sequence"/>
</dbReference>
<evidence type="ECO:0000313" key="1">
    <source>
        <dbReference type="EMBL" id="SEA64314.1"/>
    </source>
</evidence>
<dbReference type="STRING" id="89524.SAMN05444370_10855"/>
<sequence>MKPTKVFCIGFQKTGTTSINMALTELGYSVASVFGRNLKLEELRATYVERGLAKARQHDAVEDMPWPLMFRELDAAFPGARFVLTWRETDRWLASICDHFGDNPDVMQQLTYGADAPAPVGCEARYAQVYDAHNAEVRSHFRDRPGDLLEMNLSHGDGWDALCGFIGETPLDTPFPRANSSSQRKSLGQRIRRRLRRMGIAVPALNATGGDG</sequence>
<dbReference type="OrthoDB" id="9806624at2"/>
<accession>A0A1H4CVI0</accession>
<evidence type="ECO:0000313" key="2">
    <source>
        <dbReference type="Proteomes" id="UP000198703"/>
    </source>
</evidence>
<dbReference type="EMBL" id="FNQM01000008">
    <property type="protein sequence ID" value="SEA64314.1"/>
    <property type="molecule type" value="Genomic_DNA"/>
</dbReference>
<dbReference type="InterPro" id="IPR040632">
    <property type="entry name" value="Sulfotransfer_4"/>
</dbReference>
<dbReference type="PANTHER" id="PTHR36978">
    <property type="entry name" value="P-LOOP CONTAINING NUCLEOTIDE TRIPHOSPHATE HYDROLASE"/>
    <property type="match status" value="1"/>
</dbReference>
<dbReference type="PANTHER" id="PTHR36978:SF4">
    <property type="entry name" value="P-LOOP CONTAINING NUCLEOSIDE TRIPHOSPHATE HYDROLASE PROTEIN"/>
    <property type="match status" value="1"/>
</dbReference>
<dbReference type="SUPFAM" id="SSF52540">
    <property type="entry name" value="P-loop containing nucleoside triphosphate hydrolases"/>
    <property type="match status" value="1"/>
</dbReference>
<proteinExistence type="predicted"/>
<dbReference type="Gene3D" id="3.40.50.300">
    <property type="entry name" value="P-loop containing nucleotide triphosphate hydrolases"/>
    <property type="match status" value="1"/>
</dbReference>
<dbReference type="Pfam" id="PF17784">
    <property type="entry name" value="Sulfotransfer_4"/>
    <property type="match status" value="2"/>
</dbReference>
<dbReference type="AlphaFoldDB" id="A0A1H4CVI0"/>
<dbReference type="RefSeq" id="WP_093254227.1">
    <property type="nucleotide sequence ID" value="NZ_FNQM01000008.1"/>
</dbReference>
<name>A0A1H4CVI0_9RHOB</name>
<gene>
    <name evidence="1" type="ORF">SAMN05444370_10855</name>
</gene>
<evidence type="ECO:0008006" key="3">
    <source>
        <dbReference type="Google" id="ProtNLM"/>
    </source>
</evidence>
<dbReference type="InterPro" id="IPR027417">
    <property type="entry name" value="P-loop_NTPase"/>
</dbReference>
<keyword evidence="2" id="KW-1185">Reference proteome</keyword>
<protein>
    <recommendedName>
        <fullName evidence="3">Sulfotransferase family protein</fullName>
    </recommendedName>
</protein>